<feature type="region of interest" description="Disordered" evidence="2">
    <location>
        <begin position="523"/>
        <end position="593"/>
    </location>
</feature>
<feature type="region of interest" description="Disordered" evidence="2">
    <location>
        <begin position="473"/>
        <end position="495"/>
    </location>
</feature>
<dbReference type="Proteomes" id="UP001054252">
    <property type="component" value="Unassembled WGS sequence"/>
</dbReference>
<evidence type="ECO:0000313" key="3">
    <source>
        <dbReference type="EMBL" id="GKV34926.1"/>
    </source>
</evidence>
<feature type="compositionally biased region" description="Basic residues" evidence="2">
    <location>
        <begin position="572"/>
        <end position="582"/>
    </location>
</feature>
<reference evidence="3 4" key="1">
    <citation type="journal article" date="2021" name="Commun. Biol.">
        <title>The genome of Shorea leprosula (Dipterocarpaceae) highlights the ecological relevance of drought in aseasonal tropical rainforests.</title>
        <authorList>
            <person name="Ng K.K.S."/>
            <person name="Kobayashi M.J."/>
            <person name="Fawcett J.A."/>
            <person name="Hatakeyama M."/>
            <person name="Paape T."/>
            <person name="Ng C.H."/>
            <person name="Ang C.C."/>
            <person name="Tnah L.H."/>
            <person name="Lee C.T."/>
            <person name="Nishiyama T."/>
            <person name="Sese J."/>
            <person name="O'Brien M.J."/>
            <person name="Copetti D."/>
            <person name="Mohd Noor M.I."/>
            <person name="Ong R.C."/>
            <person name="Putra M."/>
            <person name="Sireger I.Z."/>
            <person name="Indrioko S."/>
            <person name="Kosugi Y."/>
            <person name="Izuno A."/>
            <person name="Isagi Y."/>
            <person name="Lee S.L."/>
            <person name="Shimizu K.K."/>
        </authorList>
    </citation>
    <scope>NUCLEOTIDE SEQUENCE [LARGE SCALE GENOMIC DNA]</scope>
    <source>
        <strain evidence="3">214</strain>
    </source>
</reference>
<feature type="region of interest" description="Disordered" evidence="2">
    <location>
        <begin position="1098"/>
        <end position="1200"/>
    </location>
</feature>
<feature type="compositionally biased region" description="Polar residues" evidence="2">
    <location>
        <begin position="1143"/>
        <end position="1153"/>
    </location>
</feature>
<dbReference type="EMBL" id="BPVZ01000108">
    <property type="protein sequence ID" value="GKV34926.1"/>
    <property type="molecule type" value="Genomic_DNA"/>
</dbReference>
<proteinExistence type="predicted"/>
<protein>
    <submittedName>
        <fullName evidence="3">Uncharacterized protein</fullName>
    </submittedName>
</protein>
<feature type="compositionally biased region" description="Polar residues" evidence="2">
    <location>
        <begin position="555"/>
        <end position="567"/>
    </location>
</feature>
<dbReference type="PANTHER" id="PTHR31115:SF4">
    <property type="entry name" value="SPECTRIN BETA CHAIN, BRAIN"/>
    <property type="match status" value="1"/>
</dbReference>
<name>A0AAV5LCE0_9ROSI</name>
<dbReference type="PANTHER" id="PTHR31115">
    <property type="entry name" value="OS05G0107300 PROTEIN"/>
    <property type="match status" value="1"/>
</dbReference>
<keyword evidence="4" id="KW-1185">Reference proteome</keyword>
<comment type="caution">
    <text evidence="3">The sequence shown here is derived from an EMBL/GenBank/DDBJ whole genome shotgun (WGS) entry which is preliminary data.</text>
</comment>
<feature type="compositionally biased region" description="Basic and acidic residues" evidence="2">
    <location>
        <begin position="1102"/>
        <end position="1115"/>
    </location>
</feature>
<organism evidence="3 4">
    <name type="scientific">Rubroshorea leprosula</name>
    <dbReference type="NCBI Taxonomy" id="152421"/>
    <lineage>
        <taxon>Eukaryota</taxon>
        <taxon>Viridiplantae</taxon>
        <taxon>Streptophyta</taxon>
        <taxon>Embryophyta</taxon>
        <taxon>Tracheophyta</taxon>
        <taxon>Spermatophyta</taxon>
        <taxon>Magnoliopsida</taxon>
        <taxon>eudicotyledons</taxon>
        <taxon>Gunneridae</taxon>
        <taxon>Pentapetalae</taxon>
        <taxon>rosids</taxon>
        <taxon>malvids</taxon>
        <taxon>Malvales</taxon>
        <taxon>Dipterocarpaceae</taxon>
        <taxon>Rubroshorea</taxon>
    </lineage>
</organism>
<sequence>MLGSGNNLSRGNAALSSSSSDIPPLSQCLCLDLITLGSQKYTRSGELRRALGVPPATTQEDHSFGVTHFKLTAPVATEELKHFKESVQDTSRKAKDRVRKLREAIDKLEKYREALSSKKGQRTDISPTERAGGVNLAKIGSQVHRNENDILNQRPEDRAKNVGLNKRVRTSVADVQGDNRAVVNARQQKGAEKDGDTLSSINGSAVRTEEKIRRLPAGGEGWDTKKKKRSAGIVGHRVANGDQDVKRAMQQKINPEPKLRSCDVLGFRSKSSPGVSGIHKLDGSFEPAGSDAGTALRNEPESIPLPRDRTTVLEQRVVAKGSNKASLLDDNLANSPNRMLKAKVSRAPRTSSIMVLDSSSNSKIHQSSGAFPSWEQPASVNKIPALAVGNNKKYAMPIGSSSHAMAQWVGQRPNKNSRTKRANLVSPVSNLAEPQISSQSFATPDFSARTSFGVGGSVFASSVDNVNLKVKKEPDTVSSPFGLSESEESGAGDNKLKDKAIESGEVAVSMAGVLLTRKNKISTGEIGDGANRSGRFGSSAPLTRPAHPIREKSENLQATKPIQTARSSSDKHKSKTGRPPSKKMRDCKASTRVGSSLNAVSSDLTGESDDDQKELFTAASSAHNASSLACSGSFWKKMELIFANISLEDASRLKQQLSSAEDRDESLSQIFGAECNVLGVLTQKETPNCYGEGSAKANSEGRVDIKKLDKVTPLYQRVLSALIEEDENDEFYHHFEGKSMSLHYASDDSHCGSCNQLDIEPKDRDKMESEVESNADFQSQKSSFLDGLSCNISVASNTFRNSSMSNSLHSSEQWLGDDGFSHSDVGPISEICSHDPAHPQSKETNVFSVSSSDIQYQFMSLDEKILLELHGIGLYPETLPDLAEGEEAINQKVMELNEQLYQQVQMKKRKLGKVDKAIQNNRDVERRNVEHVAMDQLIQIAYRKRVPCRGGNSSKSAVRKVPKQVALAFINRTLARCRKFEEAGISCFSDPVLQDVMFAAPPCSNDAKSTDCVGSGTASNTFNETSNQQTEARASGAVSSTFERYDSSDALPSVHSSEHGVSRHGFMLKRKREVLIDDVVGSASSRITSSLEGHVNVGIRGKRSERERDQSRENLRNGSVSGAGASLDSFKSERKAKTKPKQKNSNLSTSGNGVQPGYPDAGGSSQQSMANASNKSGEVRSTSMSNFPRNSTKDAGEPIDFSKLNELDVAEELGGNQDQDLGSWLNELDGLQDIDDAMGLEIPMDDLSDLKFAF</sequence>
<feature type="coiled-coil region" evidence="1">
    <location>
        <begin position="84"/>
        <end position="121"/>
    </location>
</feature>
<gene>
    <name evidence="3" type="ORF">SLEP1_g43259</name>
</gene>
<accession>A0AAV5LCE0</accession>
<feature type="compositionally biased region" description="Polar residues" evidence="2">
    <location>
        <begin position="1163"/>
        <end position="1190"/>
    </location>
</feature>
<evidence type="ECO:0000313" key="4">
    <source>
        <dbReference type="Proteomes" id="UP001054252"/>
    </source>
</evidence>
<evidence type="ECO:0000256" key="2">
    <source>
        <dbReference type="SAM" id="MobiDB-lite"/>
    </source>
</evidence>
<dbReference type="AlphaFoldDB" id="A0AAV5LCE0"/>
<feature type="region of interest" description="Disordered" evidence="2">
    <location>
        <begin position="1"/>
        <end position="22"/>
    </location>
</feature>
<feature type="compositionally biased region" description="Polar residues" evidence="2">
    <location>
        <begin position="1"/>
        <end position="10"/>
    </location>
</feature>
<keyword evidence="1" id="KW-0175">Coiled coil</keyword>
<evidence type="ECO:0000256" key="1">
    <source>
        <dbReference type="SAM" id="Coils"/>
    </source>
</evidence>